<dbReference type="PROSITE" id="PS51318">
    <property type="entry name" value="TAT"/>
    <property type="match status" value="1"/>
</dbReference>
<protein>
    <submittedName>
        <fullName evidence="1">Uncharacterized protein</fullName>
    </submittedName>
</protein>
<dbReference type="EMBL" id="BAABCP010000001">
    <property type="protein sequence ID" value="GAA3930623.1"/>
    <property type="molecule type" value="Genomic_DNA"/>
</dbReference>
<dbReference type="InterPro" id="IPR006311">
    <property type="entry name" value="TAT_signal"/>
</dbReference>
<proteinExistence type="predicted"/>
<evidence type="ECO:0000313" key="2">
    <source>
        <dbReference type="Proteomes" id="UP001501591"/>
    </source>
</evidence>
<gene>
    <name evidence="1" type="ORF">GCM10022383_06570</name>
</gene>
<evidence type="ECO:0000313" key="1">
    <source>
        <dbReference type="EMBL" id="GAA3930623.1"/>
    </source>
</evidence>
<keyword evidence="2" id="KW-1185">Reference proteome</keyword>
<comment type="caution">
    <text evidence="1">The sequence shown here is derived from an EMBL/GenBank/DDBJ whole genome shotgun (WGS) entry which is preliminary data.</text>
</comment>
<name>A0ABP7MUQ4_9MICO</name>
<reference evidence="2" key="1">
    <citation type="journal article" date="2019" name="Int. J. Syst. Evol. Microbiol.">
        <title>The Global Catalogue of Microorganisms (GCM) 10K type strain sequencing project: providing services to taxonomists for standard genome sequencing and annotation.</title>
        <authorList>
            <consortium name="The Broad Institute Genomics Platform"/>
            <consortium name="The Broad Institute Genome Sequencing Center for Infectious Disease"/>
            <person name="Wu L."/>
            <person name="Ma J."/>
        </authorList>
    </citation>
    <scope>NUCLEOTIDE SEQUENCE [LARGE SCALE GENOMIC DNA]</scope>
    <source>
        <strain evidence="2">JCM 17024</strain>
    </source>
</reference>
<organism evidence="1 2">
    <name type="scientific">Microbacterium soli</name>
    <dbReference type="NCBI Taxonomy" id="446075"/>
    <lineage>
        <taxon>Bacteria</taxon>
        <taxon>Bacillati</taxon>
        <taxon>Actinomycetota</taxon>
        <taxon>Actinomycetes</taxon>
        <taxon>Micrococcales</taxon>
        <taxon>Microbacteriaceae</taxon>
        <taxon>Microbacterium</taxon>
    </lineage>
</organism>
<dbReference type="Proteomes" id="UP001501591">
    <property type="component" value="Unassembled WGS sequence"/>
</dbReference>
<dbReference type="RefSeq" id="WP_344818074.1">
    <property type="nucleotide sequence ID" value="NZ_BAABCP010000001.1"/>
</dbReference>
<sequence>MTIENTELSRRSLVKGAAWSLPVIAVAAATPMAAASLTNATVSFDGTTTNLAEISLLDGSDVLIADVLPTFPNNVVIENGPGTLEGPLTGLVTITWASGLPASVLSSGVARGFGVMDIPGATLGARTITEKTIVDLGLIKVGVNETSQTFTIDDPSIAGNAQKVLGQIVYGATSNSGVTINVFMTFTVTVTIFSNGTVVDSPASATITIPLGAGLL</sequence>
<accession>A0ABP7MUQ4</accession>